<dbReference type="PANTHER" id="PTHR33110">
    <property type="entry name" value="F-BOX/KELCH-REPEAT PROTEIN-RELATED"/>
    <property type="match status" value="1"/>
</dbReference>
<name>A0A921TZV8_SORBI</name>
<comment type="caution">
    <text evidence="2">The sequence shown here is derived from an EMBL/GenBank/DDBJ whole genome shotgun (WGS) entry which is preliminary data.</text>
</comment>
<dbReference type="Proteomes" id="UP000807115">
    <property type="component" value="Chromosome 10"/>
</dbReference>
<dbReference type="PANTHER" id="PTHR33110:SF65">
    <property type="entry name" value="DUF295 DOMAIN-CONTAINING PROTEIN"/>
    <property type="match status" value="1"/>
</dbReference>
<dbReference type="Gramene" id="EER89248">
    <property type="protein sequence ID" value="EER89248"/>
    <property type="gene ID" value="SORBI_3010G049500"/>
</dbReference>
<evidence type="ECO:0000313" key="2">
    <source>
        <dbReference type="EMBL" id="KAG0512938.1"/>
    </source>
</evidence>
<dbReference type="InterPro" id="IPR005174">
    <property type="entry name" value="KIB1-4_b-propeller"/>
</dbReference>
<dbReference type="OrthoDB" id="677441at2759"/>
<dbReference type="OMA" id="EANACPR"/>
<gene>
    <name evidence="2" type="ORF">BDA96_10G058000</name>
</gene>
<dbReference type="Pfam" id="PF03478">
    <property type="entry name" value="Beta-prop_KIB1-4"/>
    <property type="match status" value="1"/>
</dbReference>
<reference evidence="2" key="2">
    <citation type="submission" date="2020-10" db="EMBL/GenBank/DDBJ databases">
        <authorList>
            <person name="Cooper E.A."/>
            <person name="Brenton Z.W."/>
            <person name="Flinn B.S."/>
            <person name="Jenkins J."/>
            <person name="Shu S."/>
            <person name="Flowers D."/>
            <person name="Luo F."/>
            <person name="Wang Y."/>
            <person name="Xia P."/>
            <person name="Barry K."/>
            <person name="Daum C."/>
            <person name="Lipzen A."/>
            <person name="Yoshinaga Y."/>
            <person name="Schmutz J."/>
            <person name="Saski C."/>
            <person name="Vermerris W."/>
            <person name="Kresovich S."/>
        </authorList>
    </citation>
    <scope>NUCLEOTIDE SEQUENCE</scope>
</reference>
<proteinExistence type="predicted"/>
<dbReference type="SUPFAM" id="SSF81383">
    <property type="entry name" value="F-box domain"/>
    <property type="match status" value="1"/>
</dbReference>
<evidence type="ECO:0000259" key="1">
    <source>
        <dbReference type="Pfam" id="PF03478"/>
    </source>
</evidence>
<dbReference type="KEGG" id="sbi:8071366"/>
<reference evidence="2" key="1">
    <citation type="journal article" date="2019" name="BMC Genomics">
        <title>A new reference genome for Sorghum bicolor reveals high levels of sequence similarity between sweet and grain genotypes: implications for the genetics of sugar metabolism.</title>
        <authorList>
            <person name="Cooper E.A."/>
            <person name="Brenton Z.W."/>
            <person name="Flinn B.S."/>
            <person name="Jenkins J."/>
            <person name="Shu S."/>
            <person name="Flowers D."/>
            <person name="Luo F."/>
            <person name="Wang Y."/>
            <person name="Xia P."/>
            <person name="Barry K."/>
            <person name="Daum C."/>
            <person name="Lipzen A."/>
            <person name="Yoshinaga Y."/>
            <person name="Schmutz J."/>
            <person name="Saski C."/>
            <person name="Vermerris W."/>
            <person name="Kresovich S."/>
        </authorList>
    </citation>
    <scope>NUCLEOTIDE SEQUENCE</scope>
</reference>
<feature type="domain" description="KIB1-4 beta-propeller" evidence="1">
    <location>
        <begin position="65"/>
        <end position="348"/>
    </location>
</feature>
<sequence>MAAARHCPSWADLHPELLGLVVGRLPSLADRVRLGAVCRPWRRVARQEPRLPPPLPWLILLDGTFLSIPGGEIHCMHIPEDAYLQGSVGNWLLFLKSFRSNLALMNPFSKHVVRLPNEANACPRDSMFCKLVPLSSTTTEVSPDSLFAILITISSVESAISICRPSAAAAAFRMPECILDAAFFDGKLYALSREKLFAFEVDLSYKGKPRCPSFIGCIADAVEDAGPIERSIADKMYICTSWSYLVESTSGKLLHVKRHIGCLCTEEVRTENSSTLSFEVFELDLTTNSRHKWTRVNTLGDQALFVGIHSKSLHASRCGAQEDCIYFVADYGHKDLAIDPLRDCGVFNMRNGIITPLLADTMVVRPEVCRGRPTWFFPY</sequence>
<dbReference type="EMBL" id="CM027689">
    <property type="protein sequence ID" value="KAG0512938.1"/>
    <property type="molecule type" value="Genomic_DNA"/>
</dbReference>
<evidence type="ECO:0000313" key="3">
    <source>
        <dbReference type="Proteomes" id="UP000807115"/>
    </source>
</evidence>
<accession>A0A921TZV8</accession>
<dbReference type="InterPro" id="IPR036047">
    <property type="entry name" value="F-box-like_dom_sf"/>
</dbReference>
<dbReference type="AlphaFoldDB" id="A0A921TZV8"/>
<dbReference type="Gene3D" id="1.20.1280.50">
    <property type="match status" value="1"/>
</dbReference>
<protein>
    <recommendedName>
        <fullName evidence="1">KIB1-4 beta-propeller domain-containing protein</fullName>
    </recommendedName>
</protein>
<organism evidence="2 3">
    <name type="scientific">Sorghum bicolor</name>
    <name type="common">Sorghum</name>
    <name type="synonym">Sorghum vulgare</name>
    <dbReference type="NCBI Taxonomy" id="4558"/>
    <lineage>
        <taxon>Eukaryota</taxon>
        <taxon>Viridiplantae</taxon>
        <taxon>Streptophyta</taxon>
        <taxon>Embryophyta</taxon>
        <taxon>Tracheophyta</taxon>
        <taxon>Spermatophyta</taxon>
        <taxon>Magnoliopsida</taxon>
        <taxon>Liliopsida</taxon>
        <taxon>Poales</taxon>
        <taxon>Poaceae</taxon>
        <taxon>PACMAD clade</taxon>
        <taxon>Panicoideae</taxon>
        <taxon>Andropogonodae</taxon>
        <taxon>Andropogoneae</taxon>
        <taxon>Sorghinae</taxon>
        <taxon>Sorghum</taxon>
    </lineage>
</organism>